<evidence type="ECO:0000313" key="3">
    <source>
        <dbReference type="Proteomes" id="UP000177372"/>
    </source>
</evidence>
<gene>
    <name evidence="2" type="ORF">A3A39_01710</name>
</gene>
<dbReference type="GO" id="GO:0003677">
    <property type="term" value="F:DNA binding"/>
    <property type="evidence" value="ECO:0007669"/>
    <property type="project" value="InterPro"/>
</dbReference>
<organism evidence="2 3">
    <name type="scientific">Candidatus Kaiserbacteria bacterium RIFCSPLOWO2_01_FULL_54_13</name>
    <dbReference type="NCBI Taxonomy" id="1798512"/>
    <lineage>
        <taxon>Bacteria</taxon>
        <taxon>Candidatus Kaiseribacteriota</taxon>
    </lineage>
</organism>
<evidence type="ECO:0000313" key="2">
    <source>
        <dbReference type="EMBL" id="OGG79668.1"/>
    </source>
</evidence>
<comment type="caution">
    <text evidence="2">The sequence shown here is derived from an EMBL/GenBank/DDBJ whole genome shotgun (WGS) entry which is preliminary data.</text>
</comment>
<dbReference type="GO" id="GO:0006313">
    <property type="term" value="P:DNA transposition"/>
    <property type="evidence" value="ECO:0007669"/>
    <property type="project" value="InterPro"/>
</dbReference>
<accession>A0A1F6F1F6</accession>
<dbReference type="Gene3D" id="3.30.70.1290">
    <property type="entry name" value="Transposase IS200-like"/>
    <property type="match status" value="1"/>
</dbReference>
<feature type="domain" description="Transposase IS200-like" evidence="1">
    <location>
        <begin position="9"/>
        <end position="146"/>
    </location>
</feature>
<evidence type="ECO:0000259" key="1">
    <source>
        <dbReference type="SMART" id="SM01321"/>
    </source>
</evidence>
<dbReference type="InterPro" id="IPR002686">
    <property type="entry name" value="Transposase_17"/>
</dbReference>
<dbReference type="InterPro" id="IPR036515">
    <property type="entry name" value="Transposase_17_sf"/>
</dbReference>
<dbReference type="EMBL" id="MFLZ01000021">
    <property type="protein sequence ID" value="OGG79668.1"/>
    <property type="molecule type" value="Genomic_DNA"/>
</dbReference>
<name>A0A1F6F1F6_9BACT</name>
<dbReference type="PANTHER" id="PTHR34322:SF2">
    <property type="entry name" value="TRANSPOSASE IS200-LIKE DOMAIN-CONTAINING PROTEIN"/>
    <property type="match status" value="1"/>
</dbReference>
<reference evidence="2 3" key="1">
    <citation type="journal article" date="2016" name="Nat. Commun.">
        <title>Thousands of microbial genomes shed light on interconnected biogeochemical processes in an aquifer system.</title>
        <authorList>
            <person name="Anantharaman K."/>
            <person name="Brown C.T."/>
            <person name="Hug L.A."/>
            <person name="Sharon I."/>
            <person name="Castelle C.J."/>
            <person name="Probst A.J."/>
            <person name="Thomas B.C."/>
            <person name="Singh A."/>
            <person name="Wilkins M.J."/>
            <person name="Karaoz U."/>
            <person name="Brodie E.L."/>
            <person name="Williams K.H."/>
            <person name="Hubbard S.S."/>
            <person name="Banfield J.F."/>
        </authorList>
    </citation>
    <scope>NUCLEOTIDE SEQUENCE [LARGE SCALE GENOMIC DNA]</scope>
</reference>
<dbReference type="SMART" id="SM01321">
    <property type="entry name" value="Y1_Tnp"/>
    <property type="match status" value="1"/>
</dbReference>
<dbReference type="AlphaFoldDB" id="A0A1F6F1F6"/>
<proteinExistence type="predicted"/>
<protein>
    <recommendedName>
        <fullName evidence="1">Transposase IS200-like domain-containing protein</fullName>
    </recommendedName>
</protein>
<dbReference type="STRING" id="1798512.A3A39_01710"/>
<sequence length="225" mass="26322">MASRNSFAVEEWYHCYNRGVDKRAIFDNESDANRFLMLLYLCNGTEPVYLYNARKPNLIKTFQENRGRPLAAIGAFCLMPNHYHLLIKEVIEGGITSFMRKLGTAYTMYFNMKYERVGHLFCGQFRSRHVMNDRYLQRLFHYIHCNPAELYEADWKLGKVRNMSSLEKKLVEYPYSSLGSYAQRQSASPVLSSEGFEVAQTSSVSRMLEEARAYYAEISKDKFER</sequence>
<dbReference type="Proteomes" id="UP000177372">
    <property type="component" value="Unassembled WGS sequence"/>
</dbReference>
<dbReference type="SUPFAM" id="SSF143422">
    <property type="entry name" value="Transposase IS200-like"/>
    <property type="match status" value="1"/>
</dbReference>
<dbReference type="Pfam" id="PF01797">
    <property type="entry name" value="Y1_Tnp"/>
    <property type="match status" value="1"/>
</dbReference>
<dbReference type="PANTHER" id="PTHR34322">
    <property type="entry name" value="TRANSPOSASE, Y1_TNP DOMAIN-CONTAINING"/>
    <property type="match status" value="1"/>
</dbReference>
<dbReference type="GO" id="GO:0004803">
    <property type="term" value="F:transposase activity"/>
    <property type="evidence" value="ECO:0007669"/>
    <property type="project" value="InterPro"/>
</dbReference>